<dbReference type="FunFam" id="1.10.287.4070:FF:000002">
    <property type="entry name" value="Nucleolar protein 56"/>
    <property type="match status" value="1"/>
</dbReference>
<dbReference type="Proteomes" id="UP000009170">
    <property type="component" value="Unassembled WGS sequence"/>
</dbReference>
<dbReference type="OrthoDB" id="6780543at2759"/>
<dbReference type="InterPro" id="IPR036070">
    <property type="entry name" value="Nop_dom_sf"/>
</dbReference>
<dbReference type="Gene3D" id="1.10.287.4070">
    <property type="match status" value="1"/>
</dbReference>
<organism evidence="8 10">
    <name type="scientific">Ostreococcus tauri</name>
    <name type="common">Marine green alga</name>
    <dbReference type="NCBI Taxonomy" id="70448"/>
    <lineage>
        <taxon>Eukaryota</taxon>
        <taxon>Viridiplantae</taxon>
        <taxon>Chlorophyta</taxon>
        <taxon>Mamiellophyceae</taxon>
        <taxon>Mamiellales</taxon>
        <taxon>Bathycoccaceae</taxon>
        <taxon>Ostreococcus</taxon>
    </lineage>
</organism>
<protein>
    <recommendedName>
        <fullName evidence="5">Nucleolar protein 56</fullName>
    </recommendedName>
</protein>
<dbReference type="GO" id="GO:0030515">
    <property type="term" value="F:snoRNA binding"/>
    <property type="evidence" value="ECO:0007669"/>
    <property type="project" value="InterPro"/>
</dbReference>
<dbReference type="AlphaFoldDB" id="A0A090MEG4"/>
<evidence type="ECO:0000256" key="1">
    <source>
        <dbReference type="ARBA" id="ARBA00004604"/>
    </source>
</evidence>
<accession>A0A1Y5IF27</accession>
<sequence length="473" mass="52248">MAQFVLFESASGYGLFETLDVDVVGQSLEKVQEQTQDAGKFGKMVKLHGFKPFTSAANALEQINCVSEGVASEDLQNFLEQNLPRQKDSAKAKYQLGVSDSKLGNSIVESTKIPCVCNDSVGEILRGIRQHFTKFVKGFKGGDYEKAQLGLAHSYSRAKVKFNVNRSDNMIIQAIALIDTLDKDINTFIMRVREWYGWHFPELVKVCNDNYMYAQLALVIKDKATLTDEALPALTKITGDEDKAKEVIEAAKASMGQDISPVDMINIEAFAKRVISLAEYRTSLHNYLSNKMNVVAPNLGALIGDIIAARLISHAGSLTNLAKYPASTVQILGAEKALFRALKTKGNTPKYGLIFHSTFIGKANARNKGRISRYLANKCSIASRIDCFSDFQTTLFGEKLKEQVEERLAFYDKGTAPRKNIAMMQEVIAEIGPQDGGSKKRSADDAATPSKKVKKDKKDKKEKSAKKAKKSEK</sequence>
<dbReference type="InParanoid" id="A0A090MEG4"/>
<evidence type="ECO:0000256" key="3">
    <source>
        <dbReference type="ARBA" id="ARBA00022517"/>
    </source>
</evidence>
<accession>A0A454XWA2</accession>
<evidence type="ECO:0000313" key="9">
    <source>
        <dbReference type="EMBL" id="OUS46804.1"/>
    </source>
</evidence>
<feature type="domain" description="Nop" evidence="7">
    <location>
        <begin position="295"/>
        <end position="413"/>
    </location>
</feature>
<dbReference type="GO" id="GO:0042254">
    <property type="term" value="P:ribosome biogenesis"/>
    <property type="evidence" value="ECO:0007669"/>
    <property type="project" value="UniProtKB-KW"/>
</dbReference>
<dbReference type="InterPro" id="IPR042239">
    <property type="entry name" value="Nop_C"/>
</dbReference>
<keyword evidence="10" id="KW-1185">Reference proteome</keyword>
<name>A0A090MEG4_OSTTA</name>
<keyword evidence="3" id="KW-0690">Ribosome biogenesis</keyword>
<evidence type="ECO:0000256" key="2">
    <source>
        <dbReference type="ARBA" id="ARBA00009211"/>
    </source>
</evidence>
<gene>
    <name evidence="9" type="ORF">BE221DRAFT_198350</name>
    <name evidence="8" type="ORF">OT_ostta08g00480</name>
</gene>
<evidence type="ECO:0000259" key="7">
    <source>
        <dbReference type="PROSITE" id="PS51358"/>
    </source>
</evidence>
<comment type="similarity">
    <text evidence="2">Belongs to the NOP5/NOP56 family.</text>
</comment>
<keyword evidence="4" id="KW-0539">Nucleus</keyword>
<evidence type="ECO:0000256" key="4">
    <source>
        <dbReference type="ARBA" id="ARBA00023242"/>
    </source>
</evidence>
<dbReference type="SMART" id="SM00931">
    <property type="entry name" value="NOSIC"/>
    <property type="match status" value="1"/>
</dbReference>
<dbReference type="Proteomes" id="UP000195557">
    <property type="component" value="Unassembled WGS sequence"/>
</dbReference>
<reference evidence="8 10" key="1">
    <citation type="journal article" date="2006" name="Proc. Natl. Acad. Sci. U.S.A.">
        <title>Genome analysis of the smallest free-living eukaryote Ostreococcus tauri unveils many unique features.</title>
        <authorList>
            <person name="Derelle E."/>
            <person name="Ferraz C."/>
            <person name="Rombauts S."/>
            <person name="Rouze P."/>
            <person name="Worden A.Z."/>
            <person name="Robbens S."/>
            <person name="Partensky F."/>
            <person name="Degroeve S."/>
            <person name="Echeynie S."/>
            <person name="Cooke R."/>
            <person name="Saeys Y."/>
            <person name="Wuyts J."/>
            <person name="Jabbari K."/>
            <person name="Bowler C."/>
            <person name="Panaud O."/>
            <person name="Piegu B."/>
            <person name="Ball S.G."/>
            <person name="Ral J.-P."/>
            <person name="Bouget F.-Y."/>
            <person name="Piganeau G."/>
            <person name="De Baets B."/>
            <person name="Picard A."/>
            <person name="Delseny M."/>
            <person name="Demaille J."/>
            <person name="Van de Peer Y."/>
            <person name="Moreau H."/>
        </authorList>
    </citation>
    <scope>NUCLEOTIDE SEQUENCE [LARGE SCALE GENOMIC DNA]</scope>
    <source>
        <strain evidence="8 10">OTTH0595</strain>
    </source>
</reference>
<dbReference type="InterPro" id="IPR012976">
    <property type="entry name" value="NOSIC"/>
</dbReference>
<dbReference type="EMBL" id="CAID01000008">
    <property type="protein sequence ID" value="CEG01347.1"/>
    <property type="molecule type" value="Genomic_DNA"/>
</dbReference>
<dbReference type="InterPro" id="IPR045056">
    <property type="entry name" value="Nop56/Nop58"/>
</dbReference>
<dbReference type="PANTHER" id="PTHR10894:SF0">
    <property type="entry name" value="NUCLEOLAR PROTEIN 56"/>
    <property type="match status" value="1"/>
</dbReference>
<dbReference type="SUPFAM" id="SSF89124">
    <property type="entry name" value="Nop domain"/>
    <property type="match status" value="1"/>
</dbReference>
<dbReference type="PROSITE" id="PS51358">
    <property type="entry name" value="NOP"/>
    <property type="match status" value="1"/>
</dbReference>
<dbReference type="STRING" id="70448.A0A090MEG4"/>
<dbReference type="InterPro" id="IPR012974">
    <property type="entry name" value="NOP58/56_N"/>
</dbReference>
<dbReference type="FunCoup" id="A0A090MEG4">
    <property type="interactions" value="1898"/>
</dbReference>
<feature type="region of interest" description="Disordered" evidence="6">
    <location>
        <begin position="429"/>
        <end position="473"/>
    </location>
</feature>
<feature type="compositionally biased region" description="Basic residues" evidence="6">
    <location>
        <begin position="451"/>
        <end position="473"/>
    </location>
</feature>
<dbReference type="FunFam" id="1.10.246.90:FF:000001">
    <property type="entry name" value="Nucleolar protein 56"/>
    <property type="match status" value="1"/>
</dbReference>
<proteinExistence type="inferred from homology"/>
<reference evidence="9" key="3">
    <citation type="submission" date="2017-04" db="EMBL/GenBank/DDBJ databases">
        <title>Population genomics of picophytoplankton unveils novel chromosome hypervariability.</title>
        <authorList>
            <consortium name="DOE Joint Genome Institute"/>
            <person name="Blanc-Mathieu R."/>
            <person name="Krasovec M."/>
            <person name="Hebrard M."/>
            <person name="Yau S."/>
            <person name="Desgranges E."/>
            <person name="Martin J."/>
            <person name="Schackwitz W."/>
            <person name="Kuo A."/>
            <person name="Salin G."/>
            <person name="Donnadieu C."/>
            <person name="Desdevises Y."/>
            <person name="Sanchez-Ferandin S."/>
            <person name="Moreau H."/>
            <person name="Rivals E."/>
            <person name="Grigoriev I.V."/>
            <person name="Grimsley N."/>
            <person name="Eyre-Walker A."/>
            <person name="Piganeau G."/>
        </authorList>
    </citation>
    <scope>NUCLEOTIDE SEQUENCE [LARGE SCALE GENOMIC DNA]</scope>
    <source>
        <strain evidence="9">RCC 1115</strain>
    </source>
</reference>
<dbReference type="PANTHER" id="PTHR10894">
    <property type="entry name" value="NUCLEOLAR PROTEIN 5 NUCLEOLAR PROTEIN NOP5 NOP58"/>
    <property type="match status" value="1"/>
</dbReference>
<dbReference type="Gene3D" id="1.10.246.90">
    <property type="entry name" value="Nop domain"/>
    <property type="match status" value="1"/>
</dbReference>
<dbReference type="Pfam" id="PF08156">
    <property type="entry name" value="NOP5NT"/>
    <property type="match status" value="1"/>
</dbReference>
<accession>A0A090MEG4</accession>
<dbReference type="GO" id="GO:0031428">
    <property type="term" value="C:box C/D methylation guide snoRNP complex"/>
    <property type="evidence" value="ECO:0007669"/>
    <property type="project" value="InterPro"/>
</dbReference>
<evidence type="ECO:0000313" key="8">
    <source>
        <dbReference type="EMBL" id="CEG01347.1"/>
    </source>
</evidence>
<dbReference type="EMBL" id="KZ155780">
    <property type="protein sequence ID" value="OUS46804.1"/>
    <property type="molecule type" value="Genomic_DNA"/>
</dbReference>
<dbReference type="GO" id="GO:0032040">
    <property type="term" value="C:small-subunit processome"/>
    <property type="evidence" value="ECO:0007669"/>
    <property type="project" value="InterPro"/>
</dbReference>
<reference evidence="8" key="2">
    <citation type="journal article" date="2014" name="BMC Genomics">
        <title>An improved genome of the model marine alga Ostreococcus tauri unfolds by assessing Illumina de novo assemblies.</title>
        <authorList>
            <person name="Blanc-Mathieu R."/>
            <person name="Verhelst B."/>
            <person name="Derelle E."/>
            <person name="Rombauts S."/>
            <person name="Bouget F.Y."/>
            <person name="Carre I."/>
            <person name="Chateau A."/>
            <person name="Eyre-Walker A."/>
            <person name="Grimsley N."/>
            <person name="Moreau H."/>
            <person name="Piegu B."/>
            <person name="Rivals E."/>
            <person name="Schackwitz W."/>
            <person name="Van de Peer Y."/>
            <person name="Piganeau G."/>
        </authorList>
    </citation>
    <scope>NUCLEOTIDE SEQUENCE</scope>
    <source>
        <strain evidence="8">RCC4221</strain>
    </source>
</reference>
<dbReference type="Pfam" id="PF01798">
    <property type="entry name" value="Nop"/>
    <property type="match status" value="1"/>
</dbReference>
<dbReference type="InterPro" id="IPR002687">
    <property type="entry name" value="Nop_dom"/>
</dbReference>
<evidence type="ECO:0000256" key="6">
    <source>
        <dbReference type="SAM" id="MobiDB-lite"/>
    </source>
</evidence>
<evidence type="ECO:0000256" key="5">
    <source>
        <dbReference type="ARBA" id="ARBA00040742"/>
    </source>
</evidence>
<evidence type="ECO:0000313" key="10">
    <source>
        <dbReference type="Proteomes" id="UP000009170"/>
    </source>
</evidence>
<comment type="subcellular location">
    <subcellularLocation>
        <location evidence="1">Nucleus</location>
        <location evidence="1">Nucleolus</location>
    </subcellularLocation>
</comment>